<organism evidence="2 3">
    <name type="scientific">Rangifer tarandus platyrhynchus</name>
    <name type="common">Svalbard reindeer</name>
    <dbReference type="NCBI Taxonomy" id="3082113"/>
    <lineage>
        <taxon>Eukaryota</taxon>
        <taxon>Metazoa</taxon>
        <taxon>Chordata</taxon>
        <taxon>Craniata</taxon>
        <taxon>Vertebrata</taxon>
        <taxon>Euteleostomi</taxon>
        <taxon>Mammalia</taxon>
        <taxon>Eutheria</taxon>
        <taxon>Laurasiatheria</taxon>
        <taxon>Artiodactyla</taxon>
        <taxon>Ruminantia</taxon>
        <taxon>Pecora</taxon>
        <taxon>Cervidae</taxon>
        <taxon>Odocoileinae</taxon>
        <taxon>Rangifer</taxon>
    </lineage>
</organism>
<feature type="compositionally biased region" description="Basic residues" evidence="1">
    <location>
        <begin position="32"/>
        <end position="44"/>
    </location>
</feature>
<gene>
    <name evidence="2" type="ORF">MRATA1EN1_LOCUS13784</name>
</gene>
<protein>
    <submittedName>
        <fullName evidence="2">Uncharacterized protein</fullName>
    </submittedName>
</protein>
<evidence type="ECO:0000313" key="2">
    <source>
        <dbReference type="EMBL" id="CAI9164822.1"/>
    </source>
</evidence>
<feature type="compositionally biased region" description="Basic and acidic residues" evidence="1">
    <location>
        <begin position="85"/>
        <end position="95"/>
    </location>
</feature>
<dbReference type="EMBL" id="OX459959">
    <property type="protein sequence ID" value="CAI9164822.1"/>
    <property type="molecule type" value="Genomic_DNA"/>
</dbReference>
<sequence length="163" mass="17447">MGGPWSPWGAPPPPNRGSPPGVGGQRVPLPPRPRRPPQASRKHPSSVLPFVFSPPSFSAEQARSRLEQAGRPRARPPRPRWASARGEEPESRRPDPAACSAEAPGGPTGTPDLGHPRARTDPLPRPALCQRPQAFPIPCSTRGSIVAADFPRQLQLPNSSVKN</sequence>
<feature type="region of interest" description="Disordered" evidence="1">
    <location>
        <begin position="1"/>
        <end position="138"/>
    </location>
</feature>
<accession>A0ABN8YT99</accession>
<name>A0ABN8YT99_RANTA</name>
<proteinExistence type="predicted"/>
<evidence type="ECO:0000313" key="3">
    <source>
        <dbReference type="Proteomes" id="UP001176941"/>
    </source>
</evidence>
<evidence type="ECO:0000256" key="1">
    <source>
        <dbReference type="SAM" id="MobiDB-lite"/>
    </source>
</evidence>
<keyword evidence="3" id="KW-1185">Reference proteome</keyword>
<reference evidence="2" key="1">
    <citation type="submission" date="2023-04" db="EMBL/GenBank/DDBJ databases">
        <authorList>
            <consortium name="ELIXIR-Norway"/>
        </authorList>
    </citation>
    <scope>NUCLEOTIDE SEQUENCE [LARGE SCALE GENOMIC DNA]</scope>
</reference>
<dbReference type="Proteomes" id="UP001176941">
    <property type="component" value="Chromosome 23"/>
</dbReference>
<feature type="compositionally biased region" description="Low complexity" evidence="1">
    <location>
        <begin position="45"/>
        <end position="58"/>
    </location>
</feature>